<protein>
    <recommendedName>
        <fullName evidence="4">Apple domain-containing protein</fullName>
    </recommendedName>
</protein>
<dbReference type="EMBL" id="JPDN02000003">
    <property type="protein sequence ID" value="PON30067.1"/>
    <property type="molecule type" value="Genomic_DNA"/>
</dbReference>
<evidence type="ECO:0008006" key="4">
    <source>
        <dbReference type="Google" id="ProtNLM"/>
    </source>
</evidence>
<dbReference type="GeneID" id="29984875"/>
<name>A0A2P5A0J6_9HYPO</name>
<feature type="signal peptide" evidence="1">
    <location>
        <begin position="1"/>
        <end position="25"/>
    </location>
</feature>
<dbReference type="RefSeq" id="XP_018662060.1">
    <property type="nucleotide sequence ID" value="XM_018804792.1"/>
</dbReference>
<reference evidence="2 3" key="1">
    <citation type="journal article" date="2016" name="Genome Announc.">
        <title>Draft Whole-Genome Sequence of Trichoderma gamsii T6085, a Promising Biocontrol Agent of Fusarium Head Blight on Wheat.</title>
        <authorList>
            <person name="Baroncelli R."/>
            <person name="Zapparata A."/>
            <person name="Piaggeschi G."/>
            <person name="Sarrocco S."/>
            <person name="Vannacci G."/>
        </authorList>
    </citation>
    <scope>NUCLEOTIDE SEQUENCE [LARGE SCALE GENOMIC DNA]</scope>
    <source>
        <strain evidence="2 3">T6085</strain>
    </source>
</reference>
<organism evidence="2 3">
    <name type="scientific">Trichoderma gamsii</name>
    <dbReference type="NCBI Taxonomy" id="398673"/>
    <lineage>
        <taxon>Eukaryota</taxon>
        <taxon>Fungi</taxon>
        <taxon>Dikarya</taxon>
        <taxon>Ascomycota</taxon>
        <taxon>Pezizomycotina</taxon>
        <taxon>Sordariomycetes</taxon>
        <taxon>Hypocreomycetidae</taxon>
        <taxon>Hypocreales</taxon>
        <taxon>Hypocreaceae</taxon>
        <taxon>Trichoderma</taxon>
    </lineage>
</organism>
<evidence type="ECO:0000256" key="1">
    <source>
        <dbReference type="SAM" id="SignalP"/>
    </source>
</evidence>
<dbReference type="STRING" id="398673.A0A2P5A0J6"/>
<keyword evidence="1" id="KW-0732">Signal</keyword>
<sequence>MHSPARNFMLGILFSLLSLCFTANASSLPPDSAEKRTNSCCTRSDVAAVVKTFSKYSSISNDICAKLLHRPPPGTKTTTKITTKKVTSTCTKPTTITAKQGTSFVSVSVTKTNAQVDTVTATVSAIITTTATSTETDTDTITQTVTAPAETVTITTTTAAYVQKRNQHDPCLGELFHGLPKELSVIYEDKAIEACGCYLKPPVTVTVTSTTTAHATTTLTVTKSSTIHATTVTTTIPSTITRLSTSTATVTAYATTTVTGSTTTTATTVTTITVTPPIATHYVYDTVTYSQVSLPSNDCVYNEYYNYPDVNNDPTNNYQAGVRECENLCTADPNCQFWFFLHFDPSKSRGYDASACIMDNQPYNPAFLQCGYVDNYNVAYNKNPSPQ</sequence>
<proteinExistence type="predicted"/>
<accession>A0A2P5A0J6</accession>
<dbReference type="AlphaFoldDB" id="A0A2P5A0J6"/>
<gene>
    <name evidence="2" type="ORF">TGAM01_v201434</name>
</gene>
<keyword evidence="3" id="KW-1185">Reference proteome</keyword>
<feature type="chain" id="PRO_5015140048" description="Apple domain-containing protein" evidence="1">
    <location>
        <begin position="26"/>
        <end position="387"/>
    </location>
</feature>
<evidence type="ECO:0000313" key="3">
    <source>
        <dbReference type="Proteomes" id="UP000054821"/>
    </source>
</evidence>
<comment type="caution">
    <text evidence="2">The sequence shown here is derived from an EMBL/GenBank/DDBJ whole genome shotgun (WGS) entry which is preliminary data.</text>
</comment>
<evidence type="ECO:0000313" key="2">
    <source>
        <dbReference type="EMBL" id="PON30067.1"/>
    </source>
</evidence>
<dbReference type="Proteomes" id="UP000054821">
    <property type="component" value="Unassembled WGS sequence"/>
</dbReference>